<dbReference type="Proteomes" id="UP000003688">
    <property type="component" value="Unassembled WGS sequence"/>
</dbReference>
<evidence type="ECO:0000256" key="2">
    <source>
        <dbReference type="ARBA" id="ARBA00009773"/>
    </source>
</evidence>
<evidence type="ECO:0000256" key="8">
    <source>
        <dbReference type="SAM" id="Phobius"/>
    </source>
</evidence>
<comment type="subcellular location">
    <subcellularLocation>
        <location evidence="1">Cell membrane</location>
        <topology evidence="1">Multi-pass membrane protein</topology>
    </subcellularLocation>
</comment>
<evidence type="ECO:0008006" key="11">
    <source>
        <dbReference type="Google" id="ProtNLM"/>
    </source>
</evidence>
<dbReference type="EMBL" id="ABOX02000082">
    <property type="protein sequence ID" value="EEF57178.1"/>
    <property type="molecule type" value="Genomic_DNA"/>
</dbReference>
<evidence type="ECO:0000256" key="4">
    <source>
        <dbReference type="ARBA" id="ARBA00022475"/>
    </source>
</evidence>
<dbReference type="GO" id="GO:0055085">
    <property type="term" value="P:transmembrane transport"/>
    <property type="evidence" value="ECO:0007669"/>
    <property type="project" value="TreeGrafter"/>
</dbReference>
<organism evidence="9 10">
    <name type="scientific">Pedosphaera parvula (strain Ellin514)</name>
    <dbReference type="NCBI Taxonomy" id="320771"/>
    <lineage>
        <taxon>Bacteria</taxon>
        <taxon>Pseudomonadati</taxon>
        <taxon>Verrucomicrobiota</taxon>
        <taxon>Pedosphaerae</taxon>
        <taxon>Pedosphaerales</taxon>
        <taxon>Pedosphaeraceae</taxon>
        <taxon>Pedosphaera</taxon>
    </lineage>
</organism>
<keyword evidence="7 8" id="KW-0472">Membrane</keyword>
<evidence type="ECO:0000313" key="9">
    <source>
        <dbReference type="EMBL" id="EEF57178.1"/>
    </source>
</evidence>
<dbReference type="PANTHER" id="PTHR21716:SF53">
    <property type="entry name" value="PERMEASE PERM-RELATED"/>
    <property type="match status" value="1"/>
</dbReference>
<proteinExistence type="inferred from homology"/>
<dbReference type="AlphaFoldDB" id="B9XSL8"/>
<evidence type="ECO:0000256" key="5">
    <source>
        <dbReference type="ARBA" id="ARBA00022692"/>
    </source>
</evidence>
<accession>B9XSL8</accession>
<reference evidence="9 10" key="1">
    <citation type="journal article" date="2011" name="J. Bacteriol.">
        <title>Genome sequence of 'Pedosphaera parvula' Ellin514, an aerobic Verrucomicrobial isolate from pasture soil.</title>
        <authorList>
            <person name="Kant R."/>
            <person name="van Passel M.W."/>
            <person name="Sangwan P."/>
            <person name="Palva A."/>
            <person name="Lucas S."/>
            <person name="Copeland A."/>
            <person name="Lapidus A."/>
            <person name="Glavina Del Rio T."/>
            <person name="Dalin E."/>
            <person name="Tice H."/>
            <person name="Bruce D."/>
            <person name="Goodwin L."/>
            <person name="Pitluck S."/>
            <person name="Chertkov O."/>
            <person name="Larimer F.W."/>
            <person name="Land M.L."/>
            <person name="Hauser L."/>
            <person name="Brettin T.S."/>
            <person name="Detter J.C."/>
            <person name="Han S."/>
            <person name="de Vos W.M."/>
            <person name="Janssen P.H."/>
            <person name="Smidt H."/>
        </authorList>
    </citation>
    <scope>NUCLEOTIDE SEQUENCE [LARGE SCALE GENOMIC DNA]</scope>
    <source>
        <strain evidence="9 10">Ellin514</strain>
    </source>
</reference>
<feature type="transmembrane region" description="Helical" evidence="8">
    <location>
        <begin position="205"/>
        <end position="226"/>
    </location>
</feature>
<keyword evidence="4" id="KW-1003">Cell membrane</keyword>
<gene>
    <name evidence="9" type="ORF">Cflav_PD0144</name>
</gene>
<dbReference type="STRING" id="320771.Cflav_PD0144"/>
<keyword evidence="3" id="KW-0813">Transport</keyword>
<evidence type="ECO:0000256" key="6">
    <source>
        <dbReference type="ARBA" id="ARBA00022989"/>
    </source>
</evidence>
<dbReference type="OrthoDB" id="117595at2"/>
<feature type="transmembrane region" description="Helical" evidence="8">
    <location>
        <begin position="68"/>
        <end position="92"/>
    </location>
</feature>
<feature type="transmembrane region" description="Helical" evidence="8">
    <location>
        <begin position="302"/>
        <end position="326"/>
    </location>
</feature>
<keyword evidence="10" id="KW-1185">Reference proteome</keyword>
<keyword evidence="6 8" id="KW-1133">Transmembrane helix</keyword>
<feature type="transmembrane region" description="Helical" evidence="8">
    <location>
        <begin position="38"/>
        <end position="56"/>
    </location>
</feature>
<protein>
    <recommendedName>
        <fullName evidence="11">AI-2E family transporter</fullName>
    </recommendedName>
</protein>
<sequence>MEKSSGPSLFAIIIPWRTILKIAAACLLAYITVRLSRFLALLALSLLLAIAFRPLFRWTARHHWPKSAGILACGSILFCSTALVFGLLVPAISKQGTEFIQKLPEFKERILQSPPASGVVRNLADRFFSASAYSNLEPLLKKAVTWGGVGLERMAEFFLVLILSLYLIAEGDRVYRWLIAFLPEEQRRKTAAAAEEITEVVSQYVVGNIITSVICGIYAFTVLKLLHVPNAALLAVMAGIFDLLPIIGFFLFTIPAVLLALTVSVKAAMLVAILYSAYHLAENYFIVPKVYGNRLRLSELTVLISCLAAGLIAGVIGVLLVLPIIASYPTIERIWLRPYLQRDTIQRHEELDTQEHSRVE</sequence>
<evidence type="ECO:0000313" key="10">
    <source>
        <dbReference type="Proteomes" id="UP000003688"/>
    </source>
</evidence>
<dbReference type="InterPro" id="IPR002549">
    <property type="entry name" value="AI-2E-like"/>
</dbReference>
<dbReference type="Pfam" id="PF01594">
    <property type="entry name" value="AI-2E_transport"/>
    <property type="match status" value="1"/>
</dbReference>
<name>B9XSL8_PEDPL</name>
<evidence type="ECO:0000256" key="1">
    <source>
        <dbReference type="ARBA" id="ARBA00004651"/>
    </source>
</evidence>
<comment type="similarity">
    <text evidence="2">Belongs to the autoinducer-2 exporter (AI-2E) (TC 2.A.86) family.</text>
</comment>
<comment type="caution">
    <text evidence="9">The sequence shown here is derived from an EMBL/GenBank/DDBJ whole genome shotgun (WGS) entry which is preliminary data.</text>
</comment>
<feature type="transmembrane region" description="Helical" evidence="8">
    <location>
        <begin position="12"/>
        <end position="31"/>
    </location>
</feature>
<evidence type="ECO:0000256" key="7">
    <source>
        <dbReference type="ARBA" id="ARBA00023136"/>
    </source>
</evidence>
<dbReference type="PANTHER" id="PTHR21716">
    <property type="entry name" value="TRANSMEMBRANE PROTEIN"/>
    <property type="match status" value="1"/>
</dbReference>
<feature type="transmembrane region" description="Helical" evidence="8">
    <location>
        <begin position="233"/>
        <end position="252"/>
    </location>
</feature>
<feature type="transmembrane region" description="Helical" evidence="8">
    <location>
        <begin position="258"/>
        <end position="281"/>
    </location>
</feature>
<dbReference type="RefSeq" id="WP_007418801.1">
    <property type="nucleotide sequence ID" value="NZ_ABOX02000082.1"/>
</dbReference>
<dbReference type="GO" id="GO:0005886">
    <property type="term" value="C:plasma membrane"/>
    <property type="evidence" value="ECO:0007669"/>
    <property type="project" value="UniProtKB-SubCell"/>
</dbReference>
<keyword evidence="5 8" id="KW-0812">Transmembrane</keyword>
<evidence type="ECO:0000256" key="3">
    <source>
        <dbReference type="ARBA" id="ARBA00022448"/>
    </source>
</evidence>